<dbReference type="EMBL" id="MK494099">
    <property type="protein sequence ID" value="QBP29776.1"/>
    <property type="molecule type" value="Genomic_DNA"/>
</dbReference>
<name>A0A482JDQ8_9CAUD</name>
<evidence type="ECO:0000313" key="2">
    <source>
        <dbReference type="Proteomes" id="UP000294565"/>
    </source>
</evidence>
<gene>
    <name evidence="1" type="primary">121</name>
    <name evidence="1" type="ORF">SEA_TYPHA_121</name>
</gene>
<organism evidence="1 2">
    <name type="scientific">Mycobacterium phage Typha</name>
    <dbReference type="NCBI Taxonomy" id="2517971"/>
    <lineage>
        <taxon>Viruses</taxon>
        <taxon>Duplodnaviria</taxon>
        <taxon>Heunggongvirae</taxon>
        <taxon>Uroviricota</taxon>
        <taxon>Caudoviricetes</taxon>
        <taxon>Typhavirus</taxon>
        <taxon>Typhavirus typha</taxon>
    </lineage>
</organism>
<keyword evidence="2" id="KW-1185">Reference proteome</keyword>
<dbReference type="RefSeq" id="YP_010049788.1">
    <property type="nucleotide sequence ID" value="NC_054393.1"/>
</dbReference>
<accession>A0A482JDQ8</accession>
<protein>
    <submittedName>
        <fullName evidence="1">Uncharacterized protein</fullName>
    </submittedName>
</protein>
<dbReference type="Proteomes" id="UP000294565">
    <property type="component" value="Segment"/>
</dbReference>
<evidence type="ECO:0000313" key="1">
    <source>
        <dbReference type="EMBL" id="QBP29776.1"/>
    </source>
</evidence>
<dbReference type="KEGG" id="vg:63743111"/>
<dbReference type="GeneID" id="63743111"/>
<proteinExistence type="predicted"/>
<sequence>MTGTDDAAVRSVITAINNPVPQLLPTVPQFPRPVPAIVDPPIVAVMRALLVREFARRWGAI</sequence>
<reference evidence="1 2" key="1">
    <citation type="submission" date="2019-02" db="EMBL/GenBank/DDBJ databases">
        <authorList>
            <person name="Kanzanas C."/>
            <person name="Smith M.A."/>
            <person name="Zack K.M."/>
            <person name="Garlena R.A."/>
            <person name="Russell D.A."/>
            <person name="Pope W.H."/>
            <person name="Jacobs-Sera D."/>
            <person name="Hatfull G.F."/>
        </authorList>
    </citation>
    <scope>NUCLEOTIDE SEQUENCE [LARGE SCALE GENOMIC DNA]</scope>
</reference>